<reference evidence="1 2" key="1">
    <citation type="submission" date="2020-02" db="EMBL/GenBank/DDBJ databases">
        <title>Complete genome of Muricauda sp. 501str8.</title>
        <authorList>
            <person name="Dong B."/>
            <person name="Zhu S."/>
            <person name="Yang J."/>
            <person name="Chen J."/>
        </authorList>
    </citation>
    <scope>NUCLEOTIDE SEQUENCE [LARGE SCALE GENOMIC DNA]</scope>
    <source>
        <strain evidence="1 2">501str8</strain>
    </source>
</reference>
<dbReference type="Proteomes" id="UP000502928">
    <property type="component" value="Chromosome"/>
</dbReference>
<gene>
    <name evidence="1" type="ORF">GVT53_07295</name>
</gene>
<proteinExistence type="predicted"/>
<evidence type="ECO:0000313" key="1">
    <source>
        <dbReference type="EMBL" id="QII44487.1"/>
    </source>
</evidence>
<dbReference type="KEGG" id="mut:GVT53_07295"/>
<name>A0A6G7J1W8_9FLAO</name>
<organism evidence="1 2">
    <name type="scientific">Flagellimonas oceani</name>
    <dbReference type="NCBI Taxonomy" id="2698672"/>
    <lineage>
        <taxon>Bacteria</taxon>
        <taxon>Pseudomonadati</taxon>
        <taxon>Bacteroidota</taxon>
        <taxon>Flavobacteriia</taxon>
        <taxon>Flavobacteriales</taxon>
        <taxon>Flavobacteriaceae</taxon>
        <taxon>Flagellimonas</taxon>
    </lineage>
</organism>
<sequence length="80" mass="9999">MDSTKKQNIIHQEFEDHILLNDYSKKLKWIRAKADRVYNKKISVQNNYLKKQVVLFQKRIFIFKERTKFQLKRFYNLYAR</sequence>
<evidence type="ECO:0000313" key="2">
    <source>
        <dbReference type="Proteomes" id="UP000502928"/>
    </source>
</evidence>
<dbReference type="EMBL" id="CP049616">
    <property type="protein sequence ID" value="QII44487.1"/>
    <property type="molecule type" value="Genomic_DNA"/>
</dbReference>
<evidence type="ECO:0008006" key="3">
    <source>
        <dbReference type="Google" id="ProtNLM"/>
    </source>
</evidence>
<dbReference type="AlphaFoldDB" id="A0A6G7J1W8"/>
<dbReference type="RefSeq" id="WP_166248025.1">
    <property type="nucleotide sequence ID" value="NZ_CP049616.1"/>
</dbReference>
<protein>
    <recommendedName>
        <fullName evidence="3">Transposase</fullName>
    </recommendedName>
</protein>
<keyword evidence="2" id="KW-1185">Reference proteome</keyword>
<accession>A0A6G7J1W8</accession>